<gene>
    <name evidence="1 3" type="ORF">P152DRAFT_287310</name>
</gene>
<dbReference type="Proteomes" id="UP000504638">
    <property type="component" value="Unplaced"/>
</dbReference>
<reference evidence="3" key="2">
    <citation type="submission" date="2020-04" db="EMBL/GenBank/DDBJ databases">
        <authorList>
            <consortium name="NCBI Genome Project"/>
        </authorList>
    </citation>
    <scope>NUCLEOTIDE SEQUENCE</scope>
    <source>
        <strain evidence="3">CBS 781.70</strain>
    </source>
</reference>
<reference evidence="1 3" key="1">
    <citation type="submission" date="2020-01" db="EMBL/GenBank/DDBJ databases">
        <authorList>
            <consortium name="DOE Joint Genome Institute"/>
            <person name="Haridas S."/>
            <person name="Albert R."/>
            <person name="Binder M."/>
            <person name="Bloem J."/>
            <person name="Labutti K."/>
            <person name="Salamov A."/>
            <person name="Andreopoulos B."/>
            <person name="Baker S.E."/>
            <person name="Barry K."/>
            <person name="Bills G."/>
            <person name="Bluhm B.H."/>
            <person name="Cannon C."/>
            <person name="Castanera R."/>
            <person name="Culley D.E."/>
            <person name="Daum C."/>
            <person name="Ezra D."/>
            <person name="Gonzalez J.B."/>
            <person name="Henrissat B."/>
            <person name="Kuo A."/>
            <person name="Liang C."/>
            <person name="Lipzen A."/>
            <person name="Lutzoni F."/>
            <person name="Magnuson J."/>
            <person name="Mondo S."/>
            <person name="Nolan M."/>
            <person name="Ohm R."/>
            <person name="Pangilinan J."/>
            <person name="Park H.-J."/>
            <person name="Ramirez L."/>
            <person name="Alfaro M."/>
            <person name="Sun H."/>
            <person name="Tritt A."/>
            <person name="Yoshinaga Y."/>
            <person name="Zwiers L.-H."/>
            <person name="Turgeon B.G."/>
            <person name="Goodwin S.B."/>
            <person name="Spatafora J.W."/>
            <person name="Crous P.W."/>
            <person name="Grigoriev I.V."/>
        </authorList>
    </citation>
    <scope>NUCLEOTIDE SEQUENCE</scope>
    <source>
        <strain evidence="1 3">CBS 781.70</strain>
    </source>
</reference>
<dbReference type="AlphaFoldDB" id="A0A6G1G6T7"/>
<reference evidence="3" key="3">
    <citation type="submission" date="2025-04" db="UniProtKB">
        <authorList>
            <consortium name="RefSeq"/>
        </authorList>
    </citation>
    <scope>IDENTIFICATION</scope>
    <source>
        <strain evidence="3">CBS 781.70</strain>
    </source>
</reference>
<name>A0A6G1G6T7_9PEZI</name>
<keyword evidence="2" id="KW-1185">Reference proteome</keyword>
<organism evidence="1">
    <name type="scientific">Eremomyces bilateralis CBS 781.70</name>
    <dbReference type="NCBI Taxonomy" id="1392243"/>
    <lineage>
        <taxon>Eukaryota</taxon>
        <taxon>Fungi</taxon>
        <taxon>Dikarya</taxon>
        <taxon>Ascomycota</taxon>
        <taxon>Pezizomycotina</taxon>
        <taxon>Dothideomycetes</taxon>
        <taxon>Dothideomycetes incertae sedis</taxon>
        <taxon>Eremomycetales</taxon>
        <taxon>Eremomycetaceae</taxon>
        <taxon>Eremomyces</taxon>
    </lineage>
</organism>
<protein>
    <submittedName>
        <fullName evidence="1 3">Uncharacterized protein</fullName>
    </submittedName>
</protein>
<dbReference type="RefSeq" id="XP_033535277.1">
    <property type="nucleotide sequence ID" value="XM_033674979.1"/>
</dbReference>
<accession>A0A6G1G6T7</accession>
<proteinExistence type="predicted"/>
<dbReference type="EMBL" id="ML975154">
    <property type="protein sequence ID" value="KAF1813646.1"/>
    <property type="molecule type" value="Genomic_DNA"/>
</dbReference>
<evidence type="ECO:0000313" key="2">
    <source>
        <dbReference type="Proteomes" id="UP000504638"/>
    </source>
</evidence>
<sequence length="121" mass="13001">MARLHGRENRWSADWVPVPTSALVEDAMRMAVGVVGSVGICAYGIFGDQGNLGWDCWWKIGGVAQGVLSIFYISASKLEGLGGVVGVVFHVLLERVAMRECDSGSNAHRGRQGLENHGCDQ</sequence>
<dbReference type="GeneID" id="54415549"/>
<evidence type="ECO:0000313" key="3">
    <source>
        <dbReference type="RefSeq" id="XP_033535277.1"/>
    </source>
</evidence>
<evidence type="ECO:0000313" key="1">
    <source>
        <dbReference type="EMBL" id="KAF1813646.1"/>
    </source>
</evidence>